<sequence>MEEILSSIKRIIAEEGESLGKSVSRAARAKVKQAVPGESNEAIEHDSQDVDAADEILELTNAVAPEIHDEAIDLAAEPQLAQPQLAQPQLEGEEMTEKTILSDETASATRHSLAALSALLIRPDDAPSNTLEGLVREMLRPMLREWLDANLPELVEKMVSKEIARLTEGRI</sequence>
<organism evidence="1 2">
    <name type="scientific">Rhizorhapis suberifaciens</name>
    <name type="common">corky root of lettuce</name>
    <dbReference type="NCBI Taxonomy" id="13656"/>
    <lineage>
        <taxon>Bacteria</taxon>
        <taxon>Pseudomonadati</taxon>
        <taxon>Pseudomonadota</taxon>
        <taxon>Alphaproteobacteria</taxon>
        <taxon>Sphingomonadales</taxon>
        <taxon>Sphingomonadaceae</taxon>
        <taxon>Rhizorhapis</taxon>
    </lineage>
</organism>
<dbReference type="Pfam" id="PF10691">
    <property type="entry name" value="DUF2497"/>
    <property type="match status" value="1"/>
</dbReference>
<reference evidence="1 2" key="1">
    <citation type="submission" date="2020-08" db="EMBL/GenBank/DDBJ databases">
        <title>Genomic Encyclopedia of Type Strains, Phase IV (KMG-IV): sequencing the most valuable type-strain genomes for metagenomic binning, comparative biology and taxonomic classification.</title>
        <authorList>
            <person name="Goeker M."/>
        </authorList>
    </citation>
    <scope>NUCLEOTIDE SEQUENCE [LARGE SCALE GENOMIC DNA]</scope>
    <source>
        <strain evidence="1 2">DSM 7465</strain>
    </source>
</reference>
<accession>A0A840HY00</accession>
<evidence type="ECO:0000313" key="2">
    <source>
        <dbReference type="Proteomes" id="UP000575068"/>
    </source>
</evidence>
<keyword evidence="2" id="KW-1185">Reference proteome</keyword>
<dbReference type="Proteomes" id="UP000575068">
    <property type="component" value="Unassembled WGS sequence"/>
</dbReference>
<evidence type="ECO:0000313" key="1">
    <source>
        <dbReference type="EMBL" id="MBB4642398.1"/>
    </source>
</evidence>
<dbReference type="AlphaFoldDB" id="A0A840HY00"/>
<dbReference type="InterPro" id="IPR019632">
    <property type="entry name" value="DUF2497"/>
</dbReference>
<gene>
    <name evidence="1" type="ORF">HNQ99_002723</name>
</gene>
<evidence type="ECO:0008006" key="3">
    <source>
        <dbReference type="Google" id="ProtNLM"/>
    </source>
</evidence>
<dbReference type="EMBL" id="JACHOV010000010">
    <property type="protein sequence ID" value="MBB4642398.1"/>
    <property type="molecule type" value="Genomic_DNA"/>
</dbReference>
<name>A0A840HY00_9SPHN</name>
<proteinExistence type="predicted"/>
<comment type="caution">
    <text evidence="1">The sequence shown here is derived from an EMBL/GenBank/DDBJ whole genome shotgun (WGS) entry which is preliminary data.</text>
</comment>
<protein>
    <recommendedName>
        <fullName evidence="3">DUF2497 domain-containing protein</fullName>
    </recommendedName>
</protein>